<dbReference type="Proteomes" id="UP000054359">
    <property type="component" value="Unassembled WGS sequence"/>
</dbReference>
<evidence type="ECO:0000313" key="2">
    <source>
        <dbReference type="Proteomes" id="UP000054359"/>
    </source>
</evidence>
<dbReference type="EMBL" id="KK116550">
    <property type="protein sequence ID" value="KFM68097.1"/>
    <property type="molecule type" value="Genomic_DNA"/>
</dbReference>
<reference evidence="1 2" key="1">
    <citation type="submission" date="2013-11" db="EMBL/GenBank/DDBJ databases">
        <title>Genome sequencing of Stegodyphus mimosarum.</title>
        <authorList>
            <person name="Bechsgaard J."/>
        </authorList>
    </citation>
    <scope>NUCLEOTIDE SEQUENCE [LARGE SCALE GENOMIC DNA]</scope>
</reference>
<name>A0A087TSK8_STEMI</name>
<keyword evidence="2" id="KW-1185">Reference proteome</keyword>
<protein>
    <submittedName>
        <fullName evidence="1">Uncharacterized protein</fullName>
    </submittedName>
</protein>
<sequence length="38" mass="4624">MQARIHPFNNFFLSCRNISFIVYSFNIRKIIPFISFIQ</sequence>
<dbReference type="AlphaFoldDB" id="A0A087TSK8"/>
<evidence type="ECO:0000313" key="1">
    <source>
        <dbReference type="EMBL" id="KFM68097.1"/>
    </source>
</evidence>
<accession>A0A087TSK8</accession>
<organism evidence="1 2">
    <name type="scientific">Stegodyphus mimosarum</name>
    <name type="common">African social velvet spider</name>
    <dbReference type="NCBI Taxonomy" id="407821"/>
    <lineage>
        <taxon>Eukaryota</taxon>
        <taxon>Metazoa</taxon>
        <taxon>Ecdysozoa</taxon>
        <taxon>Arthropoda</taxon>
        <taxon>Chelicerata</taxon>
        <taxon>Arachnida</taxon>
        <taxon>Araneae</taxon>
        <taxon>Araneomorphae</taxon>
        <taxon>Entelegynae</taxon>
        <taxon>Eresoidea</taxon>
        <taxon>Eresidae</taxon>
        <taxon>Stegodyphus</taxon>
    </lineage>
</organism>
<dbReference type="PROSITE" id="PS51257">
    <property type="entry name" value="PROKAR_LIPOPROTEIN"/>
    <property type="match status" value="1"/>
</dbReference>
<gene>
    <name evidence="1" type="ORF">X975_15867</name>
</gene>
<feature type="non-terminal residue" evidence="1">
    <location>
        <position position="38"/>
    </location>
</feature>
<proteinExistence type="predicted"/>